<organism evidence="2">
    <name type="scientific">freshwater metagenome</name>
    <dbReference type="NCBI Taxonomy" id="449393"/>
    <lineage>
        <taxon>unclassified sequences</taxon>
        <taxon>metagenomes</taxon>
        <taxon>ecological metagenomes</taxon>
    </lineage>
</organism>
<dbReference type="Pfam" id="PF00994">
    <property type="entry name" value="MoCF_biosynth"/>
    <property type="match status" value="1"/>
</dbReference>
<dbReference type="Gene3D" id="3.90.950.20">
    <property type="entry name" value="CinA-like"/>
    <property type="match status" value="1"/>
</dbReference>
<dbReference type="PIRSF" id="PIRSF006728">
    <property type="entry name" value="CinA"/>
    <property type="match status" value="1"/>
</dbReference>
<evidence type="ECO:0000259" key="1">
    <source>
        <dbReference type="SMART" id="SM00852"/>
    </source>
</evidence>
<accession>A0A6J6QBC2</accession>
<sequence length="428" mass="44755">MNRIALVTVGDELLNGAVVDTSTAWLGDQLALEGYALVISISVQDELSAISDAILSAIARADAVIVSGGLGPTSDDLTRLGVARAARVEVAQRKDLVALITARYALRNMQVPGQALVMADLPIGASALINNSGSAPGIFMEIESVPLFALPGVPHEMRDMFVSEVLPELRKRLSGVRQHTFIVRVALLGESAVSESLRDWESNLPSGVSVAYLASLGDVEVKISSESARQAEECATLAAELIGDSVYAIDEARALRSTLASAVLHLMREQDETLATVESLTGGGLAQLLTDIPGASEVYLGGAVTYQAGSKHQLADVPEEMMSTRGTVDAQVAKAMARGIRLRLDASWALATTGVAGPGDFEGHPAGTLYVGVSSPAGERAFKVVLSGQMADDRARVRRASAAHALDLLRRSIAGLPIGAKAGVITEE</sequence>
<dbReference type="InterPro" id="IPR036425">
    <property type="entry name" value="MoaB/Mog-like_dom_sf"/>
</dbReference>
<dbReference type="SUPFAM" id="SSF53218">
    <property type="entry name" value="Molybdenum cofactor biosynthesis proteins"/>
    <property type="match status" value="1"/>
</dbReference>
<evidence type="ECO:0000313" key="2">
    <source>
        <dbReference type="EMBL" id="CAB4709080.1"/>
    </source>
</evidence>
<dbReference type="PANTHER" id="PTHR13939:SF0">
    <property type="entry name" value="NMN AMIDOHYDROLASE-LIKE PROTEIN YFAY"/>
    <property type="match status" value="1"/>
</dbReference>
<dbReference type="HAMAP" id="MF_00226_B">
    <property type="entry name" value="CinA_B"/>
    <property type="match status" value="1"/>
</dbReference>
<dbReference type="Pfam" id="PF02464">
    <property type="entry name" value="CinA"/>
    <property type="match status" value="1"/>
</dbReference>
<name>A0A6J6QBC2_9ZZZZ</name>
<dbReference type="NCBIfam" id="TIGR00199">
    <property type="entry name" value="PncC_domain"/>
    <property type="match status" value="1"/>
</dbReference>
<dbReference type="InterPro" id="IPR050101">
    <property type="entry name" value="CinA"/>
</dbReference>
<proteinExistence type="inferred from homology"/>
<dbReference type="Pfam" id="PF18146">
    <property type="entry name" value="CinA_KH"/>
    <property type="match status" value="1"/>
</dbReference>
<feature type="domain" description="MoaB/Mog" evidence="1">
    <location>
        <begin position="5"/>
        <end position="172"/>
    </location>
</feature>
<dbReference type="SUPFAM" id="SSF142433">
    <property type="entry name" value="CinA-like"/>
    <property type="match status" value="1"/>
</dbReference>
<dbReference type="InterPro" id="IPR041424">
    <property type="entry name" value="CinA_KH"/>
</dbReference>
<dbReference type="EMBL" id="CAEZXW010000072">
    <property type="protein sequence ID" value="CAB4709080.1"/>
    <property type="molecule type" value="Genomic_DNA"/>
</dbReference>
<dbReference type="AlphaFoldDB" id="A0A6J6QBC2"/>
<reference evidence="2" key="1">
    <citation type="submission" date="2020-05" db="EMBL/GenBank/DDBJ databases">
        <authorList>
            <person name="Chiriac C."/>
            <person name="Salcher M."/>
            <person name="Ghai R."/>
            <person name="Kavagutti S V."/>
        </authorList>
    </citation>
    <scope>NUCLEOTIDE SEQUENCE</scope>
</reference>
<dbReference type="InterPro" id="IPR001453">
    <property type="entry name" value="MoaB/Mog_dom"/>
</dbReference>
<dbReference type="PANTHER" id="PTHR13939">
    <property type="entry name" value="NICOTINAMIDE-NUCLEOTIDE AMIDOHYDROLASE PNCC"/>
    <property type="match status" value="1"/>
</dbReference>
<dbReference type="NCBIfam" id="TIGR00200">
    <property type="entry name" value="cinA_nterm"/>
    <property type="match status" value="1"/>
</dbReference>
<dbReference type="SMART" id="SM00852">
    <property type="entry name" value="MoCF_biosynth"/>
    <property type="match status" value="1"/>
</dbReference>
<dbReference type="EMBL" id="CAFBMD010000020">
    <property type="protein sequence ID" value="CAB4892006.1"/>
    <property type="molecule type" value="Genomic_DNA"/>
</dbReference>
<gene>
    <name evidence="2" type="ORF">UFOPK2593_01066</name>
    <name evidence="3" type="ORF">UFOPK3492_00423</name>
</gene>
<dbReference type="CDD" id="cd00885">
    <property type="entry name" value="cinA"/>
    <property type="match status" value="1"/>
</dbReference>
<dbReference type="InterPro" id="IPR036653">
    <property type="entry name" value="CinA-like_C"/>
</dbReference>
<protein>
    <submittedName>
        <fullName evidence="2">Unannotated protein</fullName>
    </submittedName>
</protein>
<dbReference type="InterPro" id="IPR008135">
    <property type="entry name" value="Competence-induced_CinA"/>
</dbReference>
<dbReference type="InterPro" id="IPR008136">
    <property type="entry name" value="CinA_C"/>
</dbReference>
<evidence type="ECO:0000313" key="3">
    <source>
        <dbReference type="EMBL" id="CAB4892006.1"/>
    </source>
</evidence>
<dbReference type="Gene3D" id="3.40.980.10">
    <property type="entry name" value="MoaB/Mog-like domain"/>
    <property type="match status" value="1"/>
</dbReference>